<organism evidence="1 2">
    <name type="scientific">Yersinia pseudotuberculosis</name>
    <dbReference type="NCBI Taxonomy" id="633"/>
    <lineage>
        <taxon>Bacteria</taxon>
        <taxon>Pseudomonadati</taxon>
        <taxon>Pseudomonadota</taxon>
        <taxon>Gammaproteobacteria</taxon>
        <taxon>Enterobacterales</taxon>
        <taxon>Yersiniaceae</taxon>
        <taxon>Yersinia</taxon>
    </lineage>
</organism>
<evidence type="ECO:0000313" key="2">
    <source>
        <dbReference type="Proteomes" id="UP000255087"/>
    </source>
</evidence>
<proteinExistence type="predicted"/>
<sequence length="132" mass="15003">MRVKSLSSAYPTSGIIPTNCNGVFLRLSLSRTKNDRLNRKQQHLTTIVHDYTCRFPPIADGDAQLLQGYYDYMEAFKRVMDSASKVQIDYIGLQYPRFFRFAKWMELLAQGIADGAIKVPKDHKSEISAVPA</sequence>
<gene>
    <name evidence="1" type="ORF">NCTC8580_01758</name>
</gene>
<name>A0A380Q8U2_YERPU</name>
<dbReference type="AlphaFoldDB" id="A0A380Q8U2"/>
<dbReference type="Proteomes" id="UP000255087">
    <property type="component" value="Unassembled WGS sequence"/>
</dbReference>
<evidence type="ECO:0000313" key="1">
    <source>
        <dbReference type="EMBL" id="SUP81752.1"/>
    </source>
</evidence>
<dbReference type="EMBL" id="UHJC01000001">
    <property type="protein sequence ID" value="SUP81752.1"/>
    <property type="molecule type" value="Genomic_DNA"/>
</dbReference>
<reference evidence="1 2" key="1">
    <citation type="submission" date="2018-06" db="EMBL/GenBank/DDBJ databases">
        <authorList>
            <consortium name="Pathogen Informatics"/>
            <person name="Doyle S."/>
        </authorList>
    </citation>
    <scope>NUCLEOTIDE SEQUENCE [LARGE SCALE GENOMIC DNA]</scope>
    <source>
        <strain evidence="1 2">NCTC8580</strain>
    </source>
</reference>
<protein>
    <recommendedName>
        <fullName evidence="3">Arylsulfatase regulatory protein</fullName>
    </recommendedName>
</protein>
<evidence type="ECO:0008006" key="3">
    <source>
        <dbReference type="Google" id="ProtNLM"/>
    </source>
</evidence>
<accession>A0A380Q8U2</accession>